<evidence type="ECO:0000313" key="2">
    <source>
        <dbReference type="Proteomes" id="UP001175228"/>
    </source>
</evidence>
<organism evidence="1 2">
    <name type="scientific">Armillaria luteobubalina</name>
    <dbReference type="NCBI Taxonomy" id="153913"/>
    <lineage>
        <taxon>Eukaryota</taxon>
        <taxon>Fungi</taxon>
        <taxon>Dikarya</taxon>
        <taxon>Basidiomycota</taxon>
        <taxon>Agaricomycotina</taxon>
        <taxon>Agaricomycetes</taxon>
        <taxon>Agaricomycetidae</taxon>
        <taxon>Agaricales</taxon>
        <taxon>Marasmiineae</taxon>
        <taxon>Physalacriaceae</taxon>
        <taxon>Armillaria</taxon>
    </lineage>
</organism>
<accession>A0AA39V080</accession>
<name>A0AA39V080_9AGAR</name>
<evidence type="ECO:0000313" key="1">
    <source>
        <dbReference type="EMBL" id="KAK0505574.1"/>
    </source>
</evidence>
<keyword evidence="2" id="KW-1185">Reference proteome</keyword>
<dbReference type="EMBL" id="JAUEPU010000002">
    <property type="protein sequence ID" value="KAK0505574.1"/>
    <property type="molecule type" value="Genomic_DNA"/>
</dbReference>
<reference evidence="1" key="1">
    <citation type="submission" date="2023-06" db="EMBL/GenBank/DDBJ databases">
        <authorList>
            <consortium name="Lawrence Berkeley National Laboratory"/>
            <person name="Ahrendt S."/>
            <person name="Sahu N."/>
            <person name="Indic B."/>
            <person name="Wong-Bajracharya J."/>
            <person name="Merenyi Z."/>
            <person name="Ke H.-M."/>
            <person name="Monk M."/>
            <person name="Kocsube S."/>
            <person name="Drula E."/>
            <person name="Lipzen A."/>
            <person name="Balint B."/>
            <person name="Henrissat B."/>
            <person name="Andreopoulos B."/>
            <person name="Martin F.M."/>
            <person name="Harder C.B."/>
            <person name="Rigling D."/>
            <person name="Ford K.L."/>
            <person name="Foster G.D."/>
            <person name="Pangilinan J."/>
            <person name="Papanicolaou A."/>
            <person name="Barry K."/>
            <person name="LaButti K."/>
            <person name="Viragh M."/>
            <person name="Koriabine M."/>
            <person name="Yan M."/>
            <person name="Riley R."/>
            <person name="Champramary S."/>
            <person name="Plett K.L."/>
            <person name="Tsai I.J."/>
            <person name="Slot J."/>
            <person name="Sipos G."/>
            <person name="Plett J."/>
            <person name="Nagy L.G."/>
            <person name="Grigoriev I.V."/>
        </authorList>
    </citation>
    <scope>NUCLEOTIDE SEQUENCE</scope>
    <source>
        <strain evidence="1">HWK02</strain>
    </source>
</reference>
<feature type="non-terminal residue" evidence="1">
    <location>
        <position position="638"/>
    </location>
</feature>
<dbReference type="PANTHER" id="PTHR19446">
    <property type="entry name" value="REVERSE TRANSCRIPTASES"/>
    <property type="match status" value="1"/>
</dbReference>
<dbReference type="AlphaFoldDB" id="A0AA39V080"/>
<proteinExistence type="predicted"/>
<evidence type="ECO:0008006" key="3">
    <source>
        <dbReference type="Google" id="ProtNLM"/>
    </source>
</evidence>
<sequence length="638" mass="73669">MNASNRNIDRDYRNVQTQIQRIAGVRRKRTIHQSSKHTKMHMRIAALNIRGNGGISISDPRNKWVHLNQEMRDRRIAMLIVGEAHLNEERKEGVLSMFGKLLHIEHSELQDNPNAKGVAIVLNKRLTNCKTVKRWEIVPGQALQIQIEWHHGKALTILGIYAPNENGATNARFWKKIKDFYDRNPQVPCPDVMGGDTNIVEDPIDRLLARADAEEAVLALDELKTALKLYDGWRQANPNEHDYTYQHSNLELARLNRIYVTHNILESSQEWKIEDPAIKTDHCLVSVQIACDEAPETGRGRWSILQAVLADKIFMTYATSELKKTAEEMMRITTGQETRTDEHNAQTLFEMYKQRIIEKARKRQREIIPRINRDIETLEKEQKSIVNDTSRDDENKMRESGIIMERIRELNRKRHDKKRKNIRLLHKLEGETMSKTWTANGTQRKPRDQICALQTSCTTVNGDIIYEKDSKNMAELMGRFYRKLQRDGLDESQEGRASWAQAVANSLEGITQSATEELNNELEAIIQADEAEEVIRTAEKGKAAGINGLTYEFWKVLLRHSRQNHLGPGEQNLNVLDMLCMTYNDILIHGMSNKTTFTKGWLCPLYKKNERMDPANYRPITLLNADYKIFTKILTLCL</sequence>
<protein>
    <recommendedName>
        <fullName evidence="3">DNase I-like protein</fullName>
    </recommendedName>
</protein>
<comment type="caution">
    <text evidence="1">The sequence shown here is derived from an EMBL/GenBank/DDBJ whole genome shotgun (WGS) entry which is preliminary data.</text>
</comment>
<dbReference type="InterPro" id="IPR036691">
    <property type="entry name" value="Endo/exonu/phosph_ase_sf"/>
</dbReference>
<dbReference type="Gene3D" id="3.60.10.10">
    <property type="entry name" value="Endonuclease/exonuclease/phosphatase"/>
    <property type="match status" value="1"/>
</dbReference>
<gene>
    <name evidence="1" type="ORF">EDD18DRAFT_1061274</name>
</gene>
<dbReference type="Proteomes" id="UP001175228">
    <property type="component" value="Unassembled WGS sequence"/>
</dbReference>
<dbReference type="SUPFAM" id="SSF56219">
    <property type="entry name" value="DNase I-like"/>
    <property type="match status" value="1"/>
</dbReference>